<dbReference type="PANTHER" id="PTHR14240:SF1">
    <property type="entry name" value="PROTEIN FANTOM-RELATED"/>
    <property type="match status" value="1"/>
</dbReference>
<evidence type="ECO:0000256" key="6">
    <source>
        <dbReference type="SAM" id="Coils"/>
    </source>
</evidence>
<keyword evidence="3 6" id="KW-0175">Coiled coil</keyword>
<evidence type="ECO:0000313" key="9">
    <source>
        <dbReference type="Ensembl" id="ENSAPEP00000001849.1"/>
    </source>
</evidence>
<feature type="compositionally biased region" description="Basic and acidic residues" evidence="7">
    <location>
        <begin position="877"/>
        <end position="889"/>
    </location>
</feature>
<dbReference type="InterPro" id="IPR035892">
    <property type="entry name" value="C2_domain_sf"/>
</dbReference>
<dbReference type="Ensembl" id="ENSAPET00000001895.1">
    <property type="protein sequence ID" value="ENSAPEP00000001849.1"/>
    <property type="gene ID" value="ENSAPEG00000000985.1"/>
</dbReference>
<feature type="coiled-coil region" evidence="6">
    <location>
        <begin position="99"/>
        <end position="133"/>
    </location>
</feature>
<evidence type="ECO:0000259" key="8">
    <source>
        <dbReference type="PROSITE" id="PS50004"/>
    </source>
</evidence>
<dbReference type="Pfam" id="PF11618">
    <property type="entry name" value="C2-C2_1"/>
    <property type="match status" value="1"/>
</dbReference>
<comment type="subcellular location">
    <subcellularLocation>
        <location evidence="1">Cell projection</location>
        <location evidence="1">Cilium</location>
    </subcellularLocation>
</comment>
<dbReference type="InterPro" id="IPR000008">
    <property type="entry name" value="C2_dom"/>
</dbReference>
<evidence type="ECO:0000256" key="3">
    <source>
        <dbReference type="ARBA" id="ARBA00023054"/>
    </source>
</evidence>
<dbReference type="SUPFAM" id="SSF49562">
    <property type="entry name" value="C2 domain (Calcium/lipid-binding domain, CaLB)"/>
    <property type="match status" value="2"/>
</dbReference>
<dbReference type="GO" id="GO:0005856">
    <property type="term" value="C:cytoskeleton"/>
    <property type="evidence" value="ECO:0007669"/>
    <property type="project" value="UniProtKB-ARBA"/>
</dbReference>
<dbReference type="CDD" id="cd00030">
    <property type="entry name" value="C2"/>
    <property type="match status" value="1"/>
</dbReference>
<dbReference type="InterPro" id="IPR031139">
    <property type="entry name" value="RPGRIP1_fam"/>
</dbReference>
<feature type="region of interest" description="Disordered" evidence="7">
    <location>
        <begin position="868"/>
        <end position="988"/>
    </location>
</feature>
<dbReference type="GO" id="GO:1905515">
    <property type="term" value="P:non-motile cilium assembly"/>
    <property type="evidence" value="ECO:0007669"/>
    <property type="project" value="TreeGrafter"/>
</dbReference>
<feature type="domain" description="C2" evidence="8">
    <location>
        <begin position="719"/>
        <end position="843"/>
    </location>
</feature>
<dbReference type="GO" id="GO:0046548">
    <property type="term" value="P:retinal rod cell development"/>
    <property type="evidence" value="ECO:0007669"/>
    <property type="project" value="TreeGrafter"/>
</dbReference>
<dbReference type="GeneTree" id="ENSGT00520000055620"/>
<reference evidence="9 10" key="1">
    <citation type="submission" date="2018-03" db="EMBL/GenBank/DDBJ databases">
        <title>Finding Nemo's genes: A chromosome-scale reference assembly of the genome of the orange clownfish Amphiprion percula.</title>
        <authorList>
            <person name="Lehmann R."/>
        </authorList>
    </citation>
    <scope>NUCLEOTIDE SEQUENCE</scope>
</reference>
<dbReference type="Gene3D" id="2.60.40.150">
    <property type="entry name" value="C2 domain"/>
    <property type="match status" value="4"/>
</dbReference>
<dbReference type="AlphaFoldDB" id="A0A3P8RRL2"/>
<name>A0A3P8RRL2_AMPPE</name>
<feature type="compositionally biased region" description="Basic and acidic residues" evidence="7">
    <location>
        <begin position="896"/>
        <end position="925"/>
    </location>
</feature>
<keyword evidence="5" id="KW-0966">Cell projection</keyword>
<dbReference type="Pfam" id="PF18111">
    <property type="entry name" value="RPGR1_C"/>
    <property type="match status" value="2"/>
</dbReference>
<evidence type="ECO:0000256" key="7">
    <source>
        <dbReference type="SAM" id="MobiDB-lite"/>
    </source>
</evidence>
<accession>A0A3P8RRL2</accession>
<comment type="similarity">
    <text evidence="2">Belongs to the RPGRIP1 family.</text>
</comment>
<protein>
    <submittedName>
        <fullName evidence="9">RPGRIP1 like</fullName>
    </submittedName>
</protein>
<dbReference type="FunFam" id="2.60.40.150:FF:000073">
    <property type="entry name" value="protein fantom isoform X1"/>
    <property type="match status" value="1"/>
</dbReference>
<sequence length="1151" mass="132124">MSSVLDETAADVPVKDITVTLSRLTHARARQDISRVSREELEDRFLRLNEETILLKQHINKQDDKIKKLGTKLMRLVKDRGRMEQLAAGGAQPLSRVRDVEMEEMVEELQDKVRRLQTENEGLKQRLLLAKQQLVNSQSHRPTPYGHVQSRVNSGLKSLEGGGRPLTGQLPRYGHSLLEEARAEIRNLENVIESQRSQMEEQEGISELLREELRKKEAEYEEKLLQVRQQQTSKLSSNVTMIKLQKQLEDRSNAVAELEGRFLQLQESQQALKASHEAAMAKVDELSAHLKDERLKSLDLEKQLQSSSISRLRMEQLQERIGELEQERDLLKDNNDKLVNSAFDVSQQQKWQIQEQQLRLQISQLETALKADLVDKNEILDKIKAERDTNEKLTEENKKLQIQFLEQKQQLEELNGRMKFYNREGDYDVAELTEALMLIKTRKSQKNGDLGFLKEVEEEANSTESSVRELRAAHAETIQELEKTRSLLNVENKISKDYKVEGEHVEQQFEYEQKLERQAQLLDTRAAKIRKLEAQLREIAYGTKTYVFKPDVTGEDEAGEFNETLHLERGENLLELQIVSAALSPSALQVLGDTEPSTFCTYSFYLFDLHSTPVVTGRQPRYGFTSRYVVNMDDGFLHYLHRYSVMVELHQALGLDWRTLASGQLRMQQLLEQDGKIHGSIPLVGTSEESRTFGSVDYWLRLRIPMTETIQLFKEKLKAVGYISQPAQLQPSSSSNNELFITVQRCSDLQSRSSQLPSPYVVYKFFDFPDYPTSTVHDRCDPTFNDLKSYAVLMDVDLDQYLQSDVLQFYVFDYKEEQMDTYLGKARVPLLGLAHDQNITGVFQLVDPTGLPAGHIEVTLKWKSTYLRPPGSIMAPEEPRFIPEEKPVEETSGLNQEKETVEEQKKDSQLKDAKEKLQEENKDLHQSTSQPQAAATKVRTFIHTNHKDGNAPQSNTEKEDDDEEEESHVSEGQLVPANTQSYSDDSEISEEIAEGQKMLISLTNCVITCGLVPFQPSERLRVEIVSLSLKPDSRVSQDVSVVRLFVEYSILDQPTEETPLSLPKPPPGRSINYNYSKGIALQDVKILKEEEQEKECEDVGVAFLRIPEILEKQRDLMEASLDGHKNELLQQTAAETQKLFTLYFRWFWFLS</sequence>
<dbReference type="Proteomes" id="UP000265080">
    <property type="component" value="Chromosome 4"/>
</dbReference>
<evidence type="ECO:0000256" key="4">
    <source>
        <dbReference type="ARBA" id="ARBA00023069"/>
    </source>
</evidence>
<feature type="coiled-coil region" evidence="6">
    <location>
        <begin position="376"/>
        <end position="424"/>
    </location>
</feature>
<dbReference type="PANTHER" id="PTHR14240">
    <property type="entry name" value="RETINITIS PIGMENTOSA GTPASE REGULATOR-INTERACTING PROTEIN"/>
    <property type="match status" value="1"/>
</dbReference>
<dbReference type="InterPro" id="IPR041091">
    <property type="entry name" value="RPGRIP1_C"/>
</dbReference>
<organism evidence="9 10">
    <name type="scientific">Amphiprion percula</name>
    <name type="common">Orange clownfish</name>
    <name type="synonym">Lutjanus percula</name>
    <dbReference type="NCBI Taxonomy" id="161767"/>
    <lineage>
        <taxon>Eukaryota</taxon>
        <taxon>Metazoa</taxon>
        <taxon>Chordata</taxon>
        <taxon>Craniata</taxon>
        <taxon>Vertebrata</taxon>
        <taxon>Euteleostomi</taxon>
        <taxon>Actinopterygii</taxon>
        <taxon>Neopterygii</taxon>
        <taxon>Teleostei</taxon>
        <taxon>Neoteleostei</taxon>
        <taxon>Acanthomorphata</taxon>
        <taxon>Ovalentaria</taxon>
        <taxon>Pomacentridae</taxon>
        <taxon>Amphiprion</taxon>
    </lineage>
</organism>
<dbReference type="InterPro" id="IPR021656">
    <property type="entry name" value="C2-C2_1"/>
</dbReference>
<keyword evidence="10" id="KW-1185">Reference proteome</keyword>
<reference evidence="9" key="2">
    <citation type="submission" date="2025-08" db="UniProtKB">
        <authorList>
            <consortium name="Ensembl"/>
        </authorList>
    </citation>
    <scope>IDENTIFICATION</scope>
</reference>
<evidence type="ECO:0000313" key="10">
    <source>
        <dbReference type="Proteomes" id="UP000265080"/>
    </source>
</evidence>
<dbReference type="Pfam" id="PF00168">
    <property type="entry name" value="C2"/>
    <property type="match status" value="1"/>
</dbReference>
<evidence type="ECO:0000256" key="1">
    <source>
        <dbReference type="ARBA" id="ARBA00004138"/>
    </source>
</evidence>
<keyword evidence="4" id="KW-0969">Cilium</keyword>
<dbReference type="SMART" id="SM00239">
    <property type="entry name" value="C2"/>
    <property type="match status" value="1"/>
</dbReference>
<feature type="coiled-coil region" evidence="6">
    <location>
        <begin position="178"/>
        <end position="261"/>
    </location>
</feature>
<dbReference type="GO" id="GO:0032391">
    <property type="term" value="C:photoreceptor connecting cilium"/>
    <property type="evidence" value="ECO:0007669"/>
    <property type="project" value="TreeGrafter"/>
</dbReference>
<feature type="coiled-coil region" evidence="6">
    <location>
        <begin position="307"/>
        <end position="341"/>
    </location>
</feature>
<evidence type="ECO:0000256" key="2">
    <source>
        <dbReference type="ARBA" id="ARBA00006042"/>
    </source>
</evidence>
<reference evidence="9" key="3">
    <citation type="submission" date="2025-09" db="UniProtKB">
        <authorList>
            <consortium name="Ensembl"/>
        </authorList>
    </citation>
    <scope>IDENTIFICATION</scope>
</reference>
<evidence type="ECO:0000256" key="5">
    <source>
        <dbReference type="ARBA" id="ARBA00023273"/>
    </source>
</evidence>
<dbReference type="PROSITE" id="PS50004">
    <property type="entry name" value="C2"/>
    <property type="match status" value="1"/>
</dbReference>
<proteinExistence type="inferred from homology"/>